<reference evidence="1 2" key="1">
    <citation type="submission" date="2019-07" db="EMBL/GenBank/DDBJ databases">
        <title>antibiotic susceptibility of plant-derived lactic acid bacteria.</title>
        <authorList>
            <person name="Sugiyama M."/>
            <person name="Noda M."/>
        </authorList>
    </citation>
    <scope>NUCLEOTIDE SEQUENCE [LARGE SCALE GENOMIC DNA]</scope>
    <source>
        <strain evidence="1 2">15-1A</strain>
    </source>
</reference>
<dbReference type="EMBL" id="AP019810">
    <property type="protein sequence ID" value="BBM14972.1"/>
    <property type="molecule type" value="Genomic_DNA"/>
</dbReference>
<dbReference type="Proteomes" id="UP000509460">
    <property type="component" value="Chromosome"/>
</dbReference>
<evidence type="ECO:0000313" key="1">
    <source>
        <dbReference type="EMBL" id="BBM14972.1"/>
    </source>
</evidence>
<dbReference type="RefSeq" id="WP_269153464.1">
    <property type="nucleotide sequence ID" value="NZ_AP019810.1"/>
</dbReference>
<evidence type="ECO:0000313" key="2">
    <source>
        <dbReference type="Proteomes" id="UP000509460"/>
    </source>
</evidence>
<name>A0AAI8R9X3_ENTMU</name>
<proteinExistence type="predicted"/>
<protein>
    <submittedName>
        <fullName evidence="1">Uncharacterized protein</fullName>
    </submittedName>
</protein>
<dbReference type="AlphaFoldDB" id="A0AAI8R9X3"/>
<accession>A0AAI8R9X3</accession>
<sequence>MKRISISKAIRRLRSYLYACATGEERKGIEKAIVIFESMEEDSK</sequence>
<gene>
    <name evidence="1" type="ORF">EM151A_1780</name>
</gene>
<organism evidence="1 2">
    <name type="scientific">Enterococcus mundtii</name>
    <dbReference type="NCBI Taxonomy" id="53346"/>
    <lineage>
        <taxon>Bacteria</taxon>
        <taxon>Bacillati</taxon>
        <taxon>Bacillota</taxon>
        <taxon>Bacilli</taxon>
        <taxon>Lactobacillales</taxon>
        <taxon>Enterococcaceae</taxon>
        <taxon>Enterococcus</taxon>
    </lineage>
</organism>